<dbReference type="Pfam" id="PF13247">
    <property type="entry name" value="Fer4_11"/>
    <property type="match status" value="1"/>
</dbReference>
<dbReference type="PANTHER" id="PTHR43177">
    <property type="entry name" value="PROTEIN NRFC"/>
    <property type="match status" value="1"/>
</dbReference>
<dbReference type="InterPro" id="IPR003119">
    <property type="entry name" value="SAP_A"/>
</dbReference>
<dbReference type="Gene3D" id="2.60.40.10">
    <property type="entry name" value="Immunoglobulins"/>
    <property type="match status" value="1"/>
</dbReference>
<keyword evidence="8" id="KW-0249">Electron transport</keyword>
<proteinExistence type="predicted"/>
<keyword evidence="2" id="KW-0813">Transport</keyword>
<keyword evidence="7" id="KW-0677">Repeat</keyword>
<sequence>MEKWHIVVDIEKCVGCFNCMLACKDEHVGNKWLPYTDEQQKHENKWINPEKHERGSVPFTEICFVPHMCQHCDEAPCEKKFPDVVTKRPDGIVLLDVKKAKGKKELADACPYGAIVWNEELKTAQKCTLCAHLLDDGWTEPRCVQSCPLRALSIVHCEDTEFEKLADKQNLKPITNGSNQPRVLYKNLYKFNKVFVAGALAFLDGDIEKAAVDARISLSLNGKKLLEQKADFFGEFKFDKLPKNSGTFTVECLMEGYNPIRQEVTVGNECVKMELMTFEGR</sequence>
<accession>A0A1M6DGB1</accession>
<organism evidence="15 16">
    <name type="scientific">Parasporobacterium paucivorans DSM 15970</name>
    <dbReference type="NCBI Taxonomy" id="1122934"/>
    <lineage>
        <taxon>Bacteria</taxon>
        <taxon>Bacillati</taxon>
        <taxon>Bacillota</taxon>
        <taxon>Clostridia</taxon>
        <taxon>Lachnospirales</taxon>
        <taxon>Lachnospiraceae</taxon>
        <taxon>Parasporobacterium</taxon>
    </lineage>
</organism>
<keyword evidence="6" id="KW-0732">Signal</keyword>
<dbReference type="GO" id="GO:0005576">
    <property type="term" value="C:extracellular region"/>
    <property type="evidence" value="ECO:0007669"/>
    <property type="project" value="UniProtKB-SubCell"/>
</dbReference>
<evidence type="ECO:0000256" key="12">
    <source>
        <dbReference type="ARBA" id="ARBA00023180"/>
    </source>
</evidence>
<keyword evidence="10" id="KW-0411">Iron-sulfur</keyword>
<keyword evidence="9" id="KW-0408">Iron</keyword>
<dbReference type="Proteomes" id="UP000184342">
    <property type="component" value="Unassembled WGS sequence"/>
</dbReference>
<keyword evidence="4" id="KW-0964">Secreted</keyword>
<evidence type="ECO:0000259" key="13">
    <source>
        <dbReference type="PROSITE" id="PS51110"/>
    </source>
</evidence>
<keyword evidence="3" id="KW-0004">4Fe-4S</keyword>
<keyword evidence="12" id="KW-0325">Glycoprotein</keyword>
<name>A0A1M6DGB1_9FIRM</name>
<evidence type="ECO:0000256" key="3">
    <source>
        <dbReference type="ARBA" id="ARBA00022485"/>
    </source>
</evidence>
<evidence type="ECO:0000256" key="1">
    <source>
        <dbReference type="ARBA" id="ARBA00004613"/>
    </source>
</evidence>
<protein>
    <submittedName>
        <fullName evidence="15">Fe-S-cluster-containing dehydrogenase component</fullName>
    </submittedName>
</protein>
<dbReference type="RefSeq" id="WP_073992982.1">
    <property type="nucleotide sequence ID" value="NZ_FQYT01000006.1"/>
</dbReference>
<evidence type="ECO:0000256" key="7">
    <source>
        <dbReference type="ARBA" id="ARBA00022737"/>
    </source>
</evidence>
<gene>
    <name evidence="15" type="ORF">SAMN02745691_00706</name>
</gene>
<dbReference type="SUPFAM" id="SSF54862">
    <property type="entry name" value="4Fe-4S ferredoxins"/>
    <property type="match status" value="1"/>
</dbReference>
<evidence type="ECO:0000256" key="4">
    <source>
        <dbReference type="ARBA" id="ARBA00022525"/>
    </source>
</evidence>
<dbReference type="AlphaFoldDB" id="A0A1M6DGB1"/>
<dbReference type="Gene3D" id="3.30.70.20">
    <property type="match status" value="2"/>
</dbReference>
<evidence type="ECO:0000313" key="16">
    <source>
        <dbReference type="Proteomes" id="UP000184342"/>
    </source>
</evidence>
<reference evidence="15 16" key="1">
    <citation type="submission" date="2016-11" db="EMBL/GenBank/DDBJ databases">
        <authorList>
            <person name="Jaros S."/>
            <person name="Januszkiewicz K."/>
            <person name="Wedrychowicz H."/>
        </authorList>
    </citation>
    <scope>NUCLEOTIDE SEQUENCE [LARGE SCALE GENOMIC DNA]</scope>
    <source>
        <strain evidence="15 16">DSM 15970</strain>
    </source>
</reference>
<dbReference type="GO" id="GO:0046872">
    <property type="term" value="F:metal ion binding"/>
    <property type="evidence" value="ECO:0007669"/>
    <property type="project" value="UniProtKB-KW"/>
</dbReference>
<feature type="domain" description="4Fe-4S ferredoxin-type" evidence="14">
    <location>
        <begin position="4"/>
        <end position="33"/>
    </location>
</feature>
<evidence type="ECO:0000256" key="2">
    <source>
        <dbReference type="ARBA" id="ARBA00022448"/>
    </source>
</evidence>
<evidence type="ECO:0000256" key="11">
    <source>
        <dbReference type="ARBA" id="ARBA00023157"/>
    </source>
</evidence>
<keyword evidence="16" id="KW-1185">Reference proteome</keyword>
<dbReference type="PROSITE" id="PS51379">
    <property type="entry name" value="4FE4S_FER_2"/>
    <property type="match status" value="1"/>
</dbReference>
<dbReference type="InterPro" id="IPR013783">
    <property type="entry name" value="Ig-like_fold"/>
</dbReference>
<dbReference type="STRING" id="1122934.SAMN02745691_00706"/>
<feature type="domain" description="Saposin A-type" evidence="13">
    <location>
        <begin position="103"/>
        <end position="143"/>
    </location>
</feature>
<dbReference type="InterPro" id="IPR050954">
    <property type="entry name" value="ET_IronSulfur_Cluster-Binding"/>
</dbReference>
<keyword evidence="5" id="KW-0479">Metal-binding</keyword>
<evidence type="ECO:0000313" key="15">
    <source>
        <dbReference type="EMBL" id="SHI72377.1"/>
    </source>
</evidence>
<evidence type="ECO:0000256" key="8">
    <source>
        <dbReference type="ARBA" id="ARBA00022982"/>
    </source>
</evidence>
<comment type="subcellular location">
    <subcellularLocation>
        <location evidence="1">Secreted</location>
    </subcellularLocation>
</comment>
<keyword evidence="11" id="KW-1015">Disulfide bond</keyword>
<evidence type="ECO:0000259" key="14">
    <source>
        <dbReference type="PROSITE" id="PS51379"/>
    </source>
</evidence>
<dbReference type="GO" id="GO:0051539">
    <property type="term" value="F:4 iron, 4 sulfur cluster binding"/>
    <property type="evidence" value="ECO:0007669"/>
    <property type="project" value="UniProtKB-KW"/>
</dbReference>
<evidence type="ECO:0000256" key="9">
    <source>
        <dbReference type="ARBA" id="ARBA00023004"/>
    </source>
</evidence>
<evidence type="ECO:0000256" key="10">
    <source>
        <dbReference type="ARBA" id="ARBA00023014"/>
    </source>
</evidence>
<evidence type="ECO:0000256" key="5">
    <source>
        <dbReference type="ARBA" id="ARBA00022723"/>
    </source>
</evidence>
<evidence type="ECO:0000256" key="6">
    <source>
        <dbReference type="ARBA" id="ARBA00022729"/>
    </source>
</evidence>
<dbReference type="InterPro" id="IPR017896">
    <property type="entry name" value="4Fe4S_Fe-S-bd"/>
</dbReference>
<dbReference type="PROSITE" id="PS51110">
    <property type="entry name" value="SAP_A"/>
    <property type="match status" value="1"/>
</dbReference>
<dbReference type="EMBL" id="FQYT01000006">
    <property type="protein sequence ID" value="SHI72377.1"/>
    <property type="molecule type" value="Genomic_DNA"/>
</dbReference>
<dbReference type="PANTHER" id="PTHR43177:SF5">
    <property type="entry name" value="ANAEROBIC DIMETHYL SULFOXIDE REDUCTASE CHAIN B-RELATED"/>
    <property type="match status" value="1"/>
</dbReference>